<dbReference type="Proteomes" id="UP000323917">
    <property type="component" value="Chromosome"/>
</dbReference>
<organism evidence="1 2">
    <name type="scientific">Bythopirellula goksoeyrii</name>
    <dbReference type="NCBI Taxonomy" id="1400387"/>
    <lineage>
        <taxon>Bacteria</taxon>
        <taxon>Pseudomonadati</taxon>
        <taxon>Planctomycetota</taxon>
        <taxon>Planctomycetia</taxon>
        <taxon>Pirellulales</taxon>
        <taxon>Lacipirellulaceae</taxon>
        <taxon>Bythopirellula</taxon>
    </lineage>
</organism>
<reference evidence="1 2" key="1">
    <citation type="submission" date="2019-08" db="EMBL/GenBank/DDBJ databases">
        <title>Deep-cultivation of Planctomycetes and their phenomic and genomic characterization uncovers novel biology.</title>
        <authorList>
            <person name="Wiegand S."/>
            <person name="Jogler M."/>
            <person name="Boedeker C."/>
            <person name="Pinto D."/>
            <person name="Vollmers J."/>
            <person name="Rivas-Marin E."/>
            <person name="Kohn T."/>
            <person name="Peeters S.H."/>
            <person name="Heuer A."/>
            <person name="Rast P."/>
            <person name="Oberbeckmann S."/>
            <person name="Bunk B."/>
            <person name="Jeske O."/>
            <person name="Meyerdierks A."/>
            <person name="Storesund J.E."/>
            <person name="Kallscheuer N."/>
            <person name="Luecker S."/>
            <person name="Lage O.M."/>
            <person name="Pohl T."/>
            <person name="Merkel B.J."/>
            <person name="Hornburger P."/>
            <person name="Mueller R.-W."/>
            <person name="Bruemmer F."/>
            <person name="Labrenz M."/>
            <person name="Spormann A.M."/>
            <person name="Op den Camp H."/>
            <person name="Overmann J."/>
            <person name="Amann R."/>
            <person name="Jetten M.S.M."/>
            <person name="Mascher T."/>
            <person name="Medema M.H."/>
            <person name="Devos D.P."/>
            <person name="Kaster A.-K."/>
            <person name="Ovreas L."/>
            <person name="Rohde M."/>
            <person name="Galperin M.Y."/>
            <person name="Jogler C."/>
        </authorList>
    </citation>
    <scope>NUCLEOTIDE SEQUENCE [LARGE SCALE GENOMIC DNA]</scope>
    <source>
        <strain evidence="1 2">Pr1d</strain>
    </source>
</reference>
<dbReference type="EMBL" id="CP042913">
    <property type="protein sequence ID" value="QEG36108.1"/>
    <property type="molecule type" value="Genomic_DNA"/>
</dbReference>
<gene>
    <name evidence="1" type="ORF">Pr1d_34170</name>
</gene>
<sequence>MESKAEYDDYLVVLRENVCSHCIERQPGCPPCAPQGKACGIEQHIPELVKICRTTDSVQMEPYIQQLHDKICEDCAYQDTPTCPCPLDY</sequence>
<keyword evidence="2" id="KW-1185">Reference proteome</keyword>
<dbReference type="AlphaFoldDB" id="A0A5B9QB07"/>
<dbReference type="KEGG" id="bgok:Pr1d_34170"/>
<evidence type="ECO:0000313" key="2">
    <source>
        <dbReference type="Proteomes" id="UP000323917"/>
    </source>
</evidence>
<proteinExistence type="predicted"/>
<evidence type="ECO:0000313" key="1">
    <source>
        <dbReference type="EMBL" id="QEG36108.1"/>
    </source>
</evidence>
<protein>
    <submittedName>
        <fullName evidence="1">Uncharacterized protein</fullName>
    </submittedName>
</protein>
<accession>A0A5B9QB07</accession>
<name>A0A5B9QB07_9BACT</name>
<dbReference type="OrthoDB" id="9793658at2"/>